<name>A0AAE1Q7T7_9EUCA</name>
<proteinExistence type="predicted"/>
<dbReference type="Proteomes" id="UP001292094">
    <property type="component" value="Unassembled WGS sequence"/>
</dbReference>
<dbReference type="EMBL" id="JAWZYT010000608">
    <property type="protein sequence ID" value="KAK4321193.1"/>
    <property type="molecule type" value="Genomic_DNA"/>
</dbReference>
<comment type="caution">
    <text evidence="1">The sequence shown here is derived from an EMBL/GenBank/DDBJ whole genome shotgun (WGS) entry which is preliminary data.</text>
</comment>
<evidence type="ECO:0000313" key="2">
    <source>
        <dbReference type="Proteomes" id="UP001292094"/>
    </source>
</evidence>
<protein>
    <submittedName>
        <fullName evidence="1">Uncharacterized protein</fullName>
    </submittedName>
</protein>
<dbReference type="AlphaFoldDB" id="A0AAE1Q7T7"/>
<reference evidence="1" key="1">
    <citation type="submission" date="2023-11" db="EMBL/GenBank/DDBJ databases">
        <title>Genome assemblies of two species of porcelain crab, Petrolisthes cinctipes and Petrolisthes manimaculis (Anomura: Porcellanidae).</title>
        <authorList>
            <person name="Angst P."/>
        </authorList>
    </citation>
    <scope>NUCLEOTIDE SEQUENCE</scope>
    <source>
        <strain evidence="1">PB745_02</strain>
        <tissue evidence="1">Gill</tissue>
    </source>
</reference>
<accession>A0AAE1Q7T7</accession>
<organism evidence="1 2">
    <name type="scientific">Petrolisthes manimaculis</name>
    <dbReference type="NCBI Taxonomy" id="1843537"/>
    <lineage>
        <taxon>Eukaryota</taxon>
        <taxon>Metazoa</taxon>
        <taxon>Ecdysozoa</taxon>
        <taxon>Arthropoda</taxon>
        <taxon>Crustacea</taxon>
        <taxon>Multicrustacea</taxon>
        <taxon>Malacostraca</taxon>
        <taxon>Eumalacostraca</taxon>
        <taxon>Eucarida</taxon>
        <taxon>Decapoda</taxon>
        <taxon>Pleocyemata</taxon>
        <taxon>Anomura</taxon>
        <taxon>Galatheoidea</taxon>
        <taxon>Porcellanidae</taxon>
        <taxon>Petrolisthes</taxon>
    </lineage>
</organism>
<keyword evidence="2" id="KW-1185">Reference proteome</keyword>
<gene>
    <name evidence="1" type="ORF">Pmani_007998</name>
</gene>
<sequence>MGLWLGNTGTLANHPSILNERERRLRQRGGREVQGGKRFGHDFNGTLEAVNSPQALSRNGMSEAVNFTINCQGNDISEAVNFPQALSRNSISEAVNFTINSCQEIANGSLQFTVKIVTKIVS</sequence>
<evidence type="ECO:0000313" key="1">
    <source>
        <dbReference type="EMBL" id="KAK4321193.1"/>
    </source>
</evidence>